<name>A0A8S4RTA9_9NEOP</name>
<dbReference type="AlphaFoldDB" id="A0A8S4RTA9"/>
<reference evidence="2" key="1">
    <citation type="submission" date="2022-03" db="EMBL/GenBank/DDBJ databases">
        <authorList>
            <person name="Lindestad O."/>
        </authorList>
    </citation>
    <scope>NUCLEOTIDE SEQUENCE</scope>
</reference>
<gene>
    <name evidence="2" type="primary">jg6342</name>
    <name evidence="2" type="ORF">PAEG_LOCUS16700</name>
</gene>
<dbReference type="EMBL" id="CAKXAJ010025470">
    <property type="protein sequence ID" value="CAH2240088.1"/>
    <property type="molecule type" value="Genomic_DNA"/>
</dbReference>
<keyword evidence="3" id="KW-1185">Reference proteome</keyword>
<dbReference type="Proteomes" id="UP000838756">
    <property type="component" value="Unassembled WGS sequence"/>
</dbReference>
<sequence length="68" mass="7386">MRETVRLTSNRAEVRVLEGGIHLSTSPTSPPDVDTRVSSHDELPLLPHSPYDPVANPQVAIGKCPSEK</sequence>
<evidence type="ECO:0000313" key="3">
    <source>
        <dbReference type="Proteomes" id="UP000838756"/>
    </source>
</evidence>
<accession>A0A8S4RTA9</accession>
<feature type="region of interest" description="Disordered" evidence="1">
    <location>
        <begin position="19"/>
        <end position="68"/>
    </location>
</feature>
<proteinExistence type="predicted"/>
<evidence type="ECO:0000313" key="2">
    <source>
        <dbReference type="EMBL" id="CAH2240088.1"/>
    </source>
</evidence>
<evidence type="ECO:0000256" key="1">
    <source>
        <dbReference type="SAM" id="MobiDB-lite"/>
    </source>
</evidence>
<protein>
    <submittedName>
        <fullName evidence="2">Jg6342 protein</fullName>
    </submittedName>
</protein>
<organism evidence="2 3">
    <name type="scientific">Pararge aegeria aegeria</name>
    <dbReference type="NCBI Taxonomy" id="348720"/>
    <lineage>
        <taxon>Eukaryota</taxon>
        <taxon>Metazoa</taxon>
        <taxon>Ecdysozoa</taxon>
        <taxon>Arthropoda</taxon>
        <taxon>Hexapoda</taxon>
        <taxon>Insecta</taxon>
        <taxon>Pterygota</taxon>
        <taxon>Neoptera</taxon>
        <taxon>Endopterygota</taxon>
        <taxon>Lepidoptera</taxon>
        <taxon>Glossata</taxon>
        <taxon>Ditrysia</taxon>
        <taxon>Papilionoidea</taxon>
        <taxon>Nymphalidae</taxon>
        <taxon>Satyrinae</taxon>
        <taxon>Satyrini</taxon>
        <taxon>Parargina</taxon>
        <taxon>Pararge</taxon>
    </lineage>
</organism>
<comment type="caution">
    <text evidence="2">The sequence shown here is derived from an EMBL/GenBank/DDBJ whole genome shotgun (WGS) entry which is preliminary data.</text>
</comment>
<feature type="compositionally biased region" description="Basic and acidic residues" evidence="1">
    <location>
        <begin position="33"/>
        <end position="43"/>
    </location>
</feature>